<dbReference type="EMBL" id="FNFM01000012">
    <property type="protein sequence ID" value="SDK76223.1"/>
    <property type="molecule type" value="Genomic_DNA"/>
</dbReference>
<evidence type="ECO:0000256" key="3">
    <source>
        <dbReference type="ARBA" id="ARBA00023002"/>
    </source>
</evidence>
<evidence type="ECO:0000313" key="5">
    <source>
        <dbReference type="EMBL" id="SDK76223.1"/>
    </source>
</evidence>
<comment type="pathway">
    <text evidence="1">Cofactor biosynthesis; riboflavin biosynthesis.</text>
</comment>
<keyword evidence="2" id="KW-0521">NADP</keyword>
<evidence type="ECO:0000256" key="1">
    <source>
        <dbReference type="ARBA" id="ARBA00005104"/>
    </source>
</evidence>
<dbReference type="AlphaFoldDB" id="A0A1G9EJG6"/>
<dbReference type="InterPro" id="IPR002734">
    <property type="entry name" value="RibDG_C"/>
</dbReference>
<protein>
    <submittedName>
        <fullName evidence="5">5-amino-6-(5-phosphoribosylamino)uracil reductase</fullName>
    </submittedName>
</protein>
<dbReference type="Pfam" id="PF01872">
    <property type="entry name" value="RibD_C"/>
    <property type="match status" value="1"/>
</dbReference>
<dbReference type="GO" id="GO:0008703">
    <property type="term" value="F:5-amino-6-(5-phosphoribosylamino)uracil reductase activity"/>
    <property type="evidence" value="ECO:0007669"/>
    <property type="project" value="InterPro"/>
</dbReference>
<evidence type="ECO:0000259" key="4">
    <source>
        <dbReference type="Pfam" id="PF01872"/>
    </source>
</evidence>
<evidence type="ECO:0000256" key="2">
    <source>
        <dbReference type="ARBA" id="ARBA00022857"/>
    </source>
</evidence>
<dbReference type="InterPro" id="IPR024072">
    <property type="entry name" value="DHFR-like_dom_sf"/>
</dbReference>
<dbReference type="Gene3D" id="3.40.430.10">
    <property type="entry name" value="Dihydrofolate Reductase, subunit A"/>
    <property type="match status" value="1"/>
</dbReference>
<feature type="domain" description="Bacterial bifunctional deaminase-reductase C-terminal" evidence="4">
    <location>
        <begin position="43"/>
        <end position="247"/>
    </location>
</feature>
<gene>
    <name evidence="5" type="ORF">SAMN04487820_11288</name>
</gene>
<dbReference type="Proteomes" id="UP000199213">
    <property type="component" value="Unassembled WGS sequence"/>
</dbReference>
<name>A0A1G9EJG6_ACTMZ</name>
<organism evidence="5 6">
    <name type="scientific">Actinopolyspora mzabensis</name>
    <dbReference type="NCBI Taxonomy" id="995066"/>
    <lineage>
        <taxon>Bacteria</taxon>
        <taxon>Bacillati</taxon>
        <taxon>Actinomycetota</taxon>
        <taxon>Actinomycetes</taxon>
        <taxon>Actinopolysporales</taxon>
        <taxon>Actinopolysporaceae</taxon>
        <taxon>Actinopolyspora</taxon>
    </lineage>
</organism>
<reference evidence="6" key="1">
    <citation type="submission" date="2016-10" db="EMBL/GenBank/DDBJ databases">
        <authorList>
            <person name="Varghese N."/>
            <person name="Submissions S."/>
        </authorList>
    </citation>
    <scope>NUCLEOTIDE SEQUENCE [LARGE SCALE GENOMIC DNA]</scope>
    <source>
        <strain evidence="6">DSM 45460</strain>
    </source>
</reference>
<keyword evidence="6" id="KW-1185">Reference proteome</keyword>
<evidence type="ECO:0000313" key="6">
    <source>
        <dbReference type="Proteomes" id="UP000199213"/>
    </source>
</evidence>
<accession>A0A1G9EJG6</accession>
<sequence>MVNGTEVPRKGAAVFVRDVERSRDLEVEELASSYAYPESLTHPWTRVNFVSSVDGASSVEGRSGGLGHPADGVVFELVRDLADVVLVGAGTAVAEGYSGVSRTAERVRRRRALGRADVPPLAVVTRGALPPDAGVLTDTEVPTVVVTCATAGRERLQAYRAAGAEVLVAGEWEVDLSWTVAEFGRRGWRHVVCEGGPGLFGGMVGNGLVDEVCLTVSPVLAGSGAGRIVSDLVEDPHRRLRLCSVVRAEDALLLRYYTQQALRRLDEVC</sequence>
<dbReference type="PANTHER" id="PTHR38011">
    <property type="entry name" value="DIHYDROFOLATE REDUCTASE FAMILY PROTEIN (AFU_ORTHOLOGUE AFUA_8G06820)"/>
    <property type="match status" value="1"/>
</dbReference>
<keyword evidence="3" id="KW-0560">Oxidoreductase</keyword>
<dbReference type="GO" id="GO:0009231">
    <property type="term" value="P:riboflavin biosynthetic process"/>
    <property type="evidence" value="ECO:0007669"/>
    <property type="project" value="InterPro"/>
</dbReference>
<proteinExistence type="predicted"/>
<dbReference type="PANTHER" id="PTHR38011:SF7">
    <property type="entry name" value="2,5-DIAMINO-6-RIBOSYLAMINO-4(3H)-PYRIMIDINONE 5'-PHOSPHATE REDUCTASE"/>
    <property type="match status" value="1"/>
</dbReference>
<dbReference type="InterPro" id="IPR050765">
    <property type="entry name" value="Riboflavin_Biosynth_HTPR"/>
</dbReference>
<dbReference type="SUPFAM" id="SSF53597">
    <property type="entry name" value="Dihydrofolate reductase-like"/>
    <property type="match status" value="1"/>
</dbReference>